<proteinExistence type="inferred from homology"/>
<dbReference type="InterPro" id="IPR050190">
    <property type="entry name" value="UPF0213_domain"/>
</dbReference>
<protein>
    <submittedName>
        <fullName evidence="3">GIY-YIG nuclease family protein</fullName>
    </submittedName>
</protein>
<dbReference type="Pfam" id="PF01541">
    <property type="entry name" value="GIY-YIG"/>
    <property type="match status" value="1"/>
</dbReference>
<dbReference type="PANTHER" id="PTHR34477:SF5">
    <property type="entry name" value="BSL5627 PROTEIN"/>
    <property type="match status" value="1"/>
</dbReference>
<dbReference type="InterPro" id="IPR000305">
    <property type="entry name" value="GIY-YIG_endonuc"/>
</dbReference>
<evidence type="ECO:0000313" key="3">
    <source>
        <dbReference type="EMBL" id="MCI2228166.1"/>
    </source>
</evidence>
<dbReference type="AlphaFoldDB" id="A0A9X1VRG0"/>
<dbReference type="EMBL" id="JAKQYM010000001">
    <property type="protein sequence ID" value="MCI2228166.1"/>
    <property type="molecule type" value="Genomic_DNA"/>
</dbReference>
<dbReference type="Gene3D" id="3.40.1440.10">
    <property type="entry name" value="GIY-YIG endonuclease"/>
    <property type="match status" value="1"/>
</dbReference>
<reference evidence="3" key="1">
    <citation type="submission" date="2022-02" db="EMBL/GenBank/DDBJ databases">
        <title>Polaribacter sp. MSW13, isolated from seawater.</title>
        <authorList>
            <person name="Kristyanto S."/>
            <person name="Jung J."/>
            <person name="Jeon C.O."/>
        </authorList>
    </citation>
    <scope>NUCLEOTIDE SEQUENCE</scope>
    <source>
        <strain evidence="3">MSW13</strain>
    </source>
</reference>
<comment type="caution">
    <text evidence="3">The sequence shown here is derived from an EMBL/GenBank/DDBJ whole genome shotgun (WGS) entry which is preliminary data.</text>
</comment>
<dbReference type="Proteomes" id="UP001139369">
    <property type="component" value="Unassembled WGS sequence"/>
</dbReference>
<evidence type="ECO:0000259" key="2">
    <source>
        <dbReference type="PROSITE" id="PS50164"/>
    </source>
</evidence>
<organism evidence="3 4">
    <name type="scientific">Polaribacter marinus</name>
    <dbReference type="NCBI Taxonomy" id="2916838"/>
    <lineage>
        <taxon>Bacteria</taxon>
        <taxon>Pseudomonadati</taxon>
        <taxon>Bacteroidota</taxon>
        <taxon>Flavobacteriia</taxon>
        <taxon>Flavobacteriales</taxon>
        <taxon>Flavobacteriaceae</taxon>
    </lineage>
</organism>
<dbReference type="InterPro" id="IPR035901">
    <property type="entry name" value="GIY-YIG_endonuc_sf"/>
</dbReference>
<name>A0A9X1VRG0_9FLAO</name>
<keyword evidence="4" id="KW-1185">Reference proteome</keyword>
<sequence>MMNYYCYILSNKNRTLLYVGSTNNLEKRIKVHKSGNGANFTRKYNVFDLIYFEIFSDNKTARKRERQLKNWHKEWKWNFVKKNESRFKNIRIRIKRP</sequence>
<dbReference type="SMART" id="SM00465">
    <property type="entry name" value="GIYc"/>
    <property type="match status" value="1"/>
</dbReference>
<accession>A0A9X1VRG0</accession>
<dbReference type="PANTHER" id="PTHR34477">
    <property type="entry name" value="UPF0213 PROTEIN YHBQ"/>
    <property type="match status" value="1"/>
</dbReference>
<dbReference type="SUPFAM" id="SSF82771">
    <property type="entry name" value="GIY-YIG endonuclease"/>
    <property type="match status" value="1"/>
</dbReference>
<gene>
    <name evidence="3" type="ORF">MC378_03225</name>
</gene>
<comment type="similarity">
    <text evidence="1">Belongs to the UPF0213 family.</text>
</comment>
<evidence type="ECO:0000313" key="4">
    <source>
        <dbReference type="Proteomes" id="UP001139369"/>
    </source>
</evidence>
<feature type="domain" description="GIY-YIG" evidence="2">
    <location>
        <begin position="2"/>
        <end position="79"/>
    </location>
</feature>
<dbReference type="PROSITE" id="PS50164">
    <property type="entry name" value="GIY_YIG"/>
    <property type="match status" value="1"/>
</dbReference>
<evidence type="ECO:0000256" key="1">
    <source>
        <dbReference type="ARBA" id="ARBA00007435"/>
    </source>
</evidence>